<dbReference type="SMART" id="SM00159">
    <property type="entry name" value="PTX"/>
    <property type="match status" value="1"/>
</dbReference>
<comment type="subunit">
    <text evidence="9">Homopentamer. Pentaxin (or pentraxin) have a discoid arrangement of 5 non-covalently bound subunits.</text>
</comment>
<keyword evidence="5 9" id="KW-0106">Calcium</keyword>
<dbReference type="InterPro" id="IPR013320">
    <property type="entry name" value="ConA-like_dom_sf"/>
</dbReference>
<evidence type="ECO:0000256" key="9">
    <source>
        <dbReference type="RuleBase" id="RU362112"/>
    </source>
</evidence>
<dbReference type="GO" id="GO:0046872">
    <property type="term" value="F:metal ion binding"/>
    <property type="evidence" value="ECO:0007669"/>
    <property type="project" value="UniProtKB-KW"/>
</dbReference>
<evidence type="ECO:0000256" key="6">
    <source>
        <dbReference type="ARBA" id="ARBA00023157"/>
    </source>
</evidence>
<dbReference type="PANTHER" id="PTHR45869">
    <property type="entry name" value="C-REACTIVE PROTEIN-RELATED"/>
    <property type="match status" value="1"/>
</dbReference>
<comment type="subcellular location">
    <subcellularLocation>
        <location evidence="1 9">Secreted</location>
    </subcellularLocation>
</comment>
<keyword evidence="2" id="KW-0964">Secreted</keyword>
<keyword evidence="12" id="KW-1185">Reference proteome</keyword>
<proteinExistence type="inferred from homology"/>
<evidence type="ECO:0000256" key="7">
    <source>
        <dbReference type="ARBA" id="ARBA00038102"/>
    </source>
</evidence>
<feature type="domain" description="Pentraxin (PTX)" evidence="10">
    <location>
        <begin position="24"/>
        <end position="216"/>
    </location>
</feature>
<comment type="cofactor">
    <cofactor evidence="9">
        <name>Ca(2+)</name>
        <dbReference type="ChEBI" id="CHEBI:29108"/>
    </cofactor>
    <text evidence="9">Binds 2 calcium ions per subunit.</text>
</comment>
<dbReference type="Proteomes" id="UP000823561">
    <property type="component" value="Chromosome 2"/>
</dbReference>
<evidence type="ECO:0000259" key="10">
    <source>
        <dbReference type="PROSITE" id="PS51828"/>
    </source>
</evidence>
<evidence type="ECO:0000256" key="4">
    <source>
        <dbReference type="ARBA" id="ARBA00022729"/>
    </source>
</evidence>
<dbReference type="InterPro" id="IPR051005">
    <property type="entry name" value="Pentraxin_domain"/>
</dbReference>
<feature type="disulfide bond" evidence="8">
    <location>
        <begin position="55"/>
        <end position="114"/>
    </location>
</feature>
<organism evidence="11 12">
    <name type="scientific">Alosa alosa</name>
    <name type="common">allis shad</name>
    <dbReference type="NCBI Taxonomy" id="278164"/>
    <lineage>
        <taxon>Eukaryota</taxon>
        <taxon>Metazoa</taxon>
        <taxon>Chordata</taxon>
        <taxon>Craniata</taxon>
        <taxon>Vertebrata</taxon>
        <taxon>Euteleostomi</taxon>
        <taxon>Actinopterygii</taxon>
        <taxon>Neopterygii</taxon>
        <taxon>Teleostei</taxon>
        <taxon>Clupei</taxon>
        <taxon>Clupeiformes</taxon>
        <taxon>Clupeoidei</taxon>
        <taxon>Clupeidae</taxon>
        <taxon>Alosa</taxon>
    </lineage>
</organism>
<dbReference type="InterPro" id="IPR001759">
    <property type="entry name" value="PTX_dom"/>
</dbReference>
<comment type="similarity">
    <text evidence="7 9">Belongs to the pentraxin family.</text>
</comment>
<protein>
    <recommendedName>
        <fullName evidence="9">Pentraxin family member</fullName>
    </recommendedName>
</protein>
<evidence type="ECO:0000256" key="5">
    <source>
        <dbReference type="ARBA" id="ARBA00022837"/>
    </source>
</evidence>
<dbReference type="Pfam" id="PF00354">
    <property type="entry name" value="Pentaxin"/>
    <property type="match status" value="1"/>
</dbReference>
<evidence type="ECO:0000313" key="11">
    <source>
        <dbReference type="EMBL" id="KAG5284515.1"/>
    </source>
</evidence>
<feature type="chain" id="PRO_5043111029" description="Pentraxin family member" evidence="9">
    <location>
        <begin position="19"/>
        <end position="220"/>
    </location>
</feature>
<keyword evidence="4 9" id="KW-0732">Signal</keyword>
<accession>A0AAV6HBJ4</accession>
<name>A0AAV6HBJ4_9TELE</name>
<evidence type="ECO:0000256" key="1">
    <source>
        <dbReference type="ARBA" id="ARBA00004613"/>
    </source>
</evidence>
<sequence>MKNTIMFLLLTWCTITSQDKGDLRGQVFSFPEEYASSYARLAPLLSKPLSSATICLRFYTDRLGSISLLTLNITGQAAALTISRHSPGYQLLIEDKAIFFYGFPCYLNKWNSLCTTWNGSTGMSQMVINKKPSVRKVAHAGGSLGANPSVILGPDKGSFMGHITDVHIYDYVISPSEIQNYMQGNFLRYTLGNYLNWGSVDYSINGYVLVEDIKTLNSWN</sequence>
<dbReference type="AlphaFoldDB" id="A0AAV6HBJ4"/>
<keyword evidence="3 9" id="KW-0479">Metal-binding</keyword>
<evidence type="ECO:0000313" key="12">
    <source>
        <dbReference type="Proteomes" id="UP000823561"/>
    </source>
</evidence>
<gene>
    <name evidence="11" type="ORF">AALO_G00027540</name>
</gene>
<dbReference type="PROSITE" id="PS51828">
    <property type="entry name" value="PTX_2"/>
    <property type="match status" value="1"/>
</dbReference>
<dbReference type="PANTHER" id="PTHR45869:SF7">
    <property type="entry name" value="C-REACTIVE PROTEIN"/>
    <property type="match status" value="1"/>
</dbReference>
<evidence type="ECO:0000256" key="3">
    <source>
        <dbReference type="ARBA" id="ARBA00022723"/>
    </source>
</evidence>
<dbReference type="EMBL" id="JADWDJ010000002">
    <property type="protein sequence ID" value="KAG5284515.1"/>
    <property type="molecule type" value="Genomic_DNA"/>
</dbReference>
<dbReference type="PRINTS" id="PR00895">
    <property type="entry name" value="PENTAXIN"/>
</dbReference>
<dbReference type="Gene3D" id="2.60.120.200">
    <property type="match status" value="1"/>
</dbReference>
<evidence type="ECO:0000256" key="2">
    <source>
        <dbReference type="ARBA" id="ARBA00022525"/>
    </source>
</evidence>
<feature type="signal peptide" evidence="9">
    <location>
        <begin position="1"/>
        <end position="18"/>
    </location>
</feature>
<reference evidence="11" key="1">
    <citation type="submission" date="2020-10" db="EMBL/GenBank/DDBJ databases">
        <title>Chromosome-scale genome assembly of the Allis shad, Alosa alosa.</title>
        <authorList>
            <person name="Margot Z."/>
            <person name="Christophe K."/>
            <person name="Cabau C."/>
            <person name="Louis A."/>
            <person name="Berthelot C."/>
            <person name="Parey E."/>
            <person name="Roest Crollius H."/>
            <person name="Montfort J."/>
            <person name="Robinson-Rechavi M."/>
            <person name="Bucao C."/>
            <person name="Bouchez O."/>
            <person name="Gislard M."/>
            <person name="Lluch J."/>
            <person name="Milhes M."/>
            <person name="Lampietro C."/>
            <person name="Lopez Roques C."/>
            <person name="Donnadieu C."/>
            <person name="Braasch I."/>
            <person name="Desvignes T."/>
            <person name="Postlethwait J."/>
            <person name="Bobe J."/>
            <person name="Guiguen Y."/>
        </authorList>
    </citation>
    <scope>NUCLEOTIDE SEQUENCE</scope>
    <source>
        <strain evidence="11">M-15738</strain>
        <tissue evidence="11">Blood</tissue>
    </source>
</reference>
<evidence type="ECO:0000256" key="8">
    <source>
        <dbReference type="PROSITE-ProRule" id="PRU01172"/>
    </source>
</evidence>
<comment type="caution">
    <text evidence="11">The sequence shown here is derived from an EMBL/GenBank/DDBJ whole genome shotgun (WGS) entry which is preliminary data.</text>
</comment>
<dbReference type="GO" id="GO:0005576">
    <property type="term" value="C:extracellular region"/>
    <property type="evidence" value="ECO:0007669"/>
    <property type="project" value="UniProtKB-SubCell"/>
</dbReference>
<keyword evidence="6 8" id="KW-1015">Disulfide bond</keyword>
<dbReference type="SUPFAM" id="SSF49899">
    <property type="entry name" value="Concanavalin A-like lectins/glucanases"/>
    <property type="match status" value="1"/>
</dbReference>